<reference evidence="1 2" key="1">
    <citation type="submission" date="2020-08" db="EMBL/GenBank/DDBJ databases">
        <title>Oceanospirillum sp. nov. isolated from marine sediment.</title>
        <authorList>
            <person name="Ji X."/>
        </authorList>
    </citation>
    <scope>NUCLEOTIDE SEQUENCE [LARGE SCALE GENOMIC DNA]</scope>
    <source>
        <strain evidence="1 2">D5</strain>
    </source>
</reference>
<dbReference type="AlphaFoldDB" id="A0A839IN83"/>
<dbReference type="RefSeq" id="WP_182807752.1">
    <property type="nucleotide sequence ID" value="NZ_JACJFM010000004.1"/>
</dbReference>
<evidence type="ECO:0000313" key="2">
    <source>
        <dbReference type="Proteomes" id="UP000565262"/>
    </source>
</evidence>
<name>A0A839IN83_9GAMM</name>
<dbReference type="InterPro" id="IPR025906">
    <property type="entry name" value="YjfB_motility"/>
</dbReference>
<protein>
    <submittedName>
        <fullName evidence="1">YjfB family protein</fullName>
    </submittedName>
</protein>
<gene>
    <name evidence="1" type="ORF">H4O21_05040</name>
</gene>
<accession>A0A839IN83</accession>
<sequence length="63" mass="6665">MDVSSAANSAARQDPLLGVQIKLFKSAQDNAQSTMETLLGSINTVQPAQSVEPHLGNKIDTRA</sequence>
<proteinExistence type="predicted"/>
<keyword evidence="2" id="KW-1185">Reference proteome</keyword>
<organism evidence="1 2">
    <name type="scientific">Oceanospirillum sediminis</name>
    <dbReference type="NCBI Taxonomy" id="2760088"/>
    <lineage>
        <taxon>Bacteria</taxon>
        <taxon>Pseudomonadati</taxon>
        <taxon>Pseudomonadota</taxon>
        <taxon>Gammaproteobacteria</taxon>
        <taxon>Oceanospirillales</taxon>
        <taxon>Oceanospirillaceae</taxon>
        <taxon>Oceanospirillum</taxon>
    </lineage>
</organism>
<comment type="caution">
    <text evidence="1">The sequence shown here is derived from an EMBL/GenBank/DDBJ whole genome shotgun (WGS) entry which is preliminary data.</text>
</comment>
<dbReference type="EMBL" id="JACJFM010000004">
    <property type="protein sequence ID" value="MBB1485972.1"/>
    <property type="molecule type" value="Genomic_DNA"/>
</dbReference>
<dbReference type="Pfam" id="PF14070">
    <property type="entry name" value="YjfB_motility"/>
    <property type="match status" value="1"/>
</dbReference>
<evidence type="ECO:0000313" key="1">
    <source>
        <dbReference type="EMBL" id="MBB1485972.1"/>
    </source>
</evidence>
<dbReference type="Proteomes" id="UP000565262">
    <property type="component" value="Unassembled WGS sequence"/>
</dbReference>